<feature type="region of interest" description="Disordered" evidence="1">
    <location>
        <begin position="121"/>
        <end position="144"/>
    </location>
</feature>
<feature type="signal peptide" evidence="2">
    <location>
        <begin position="1"/>
        <end position="37"/>
    </location>
</feature>
<dbReference type="Gene3D" id="3.40.50.720">
    <property type="entry name" value="NAD(P)-binding Rossmann-like Domain"/>
    <property type="match status" value="1"/>
</dbReference>
<reference evidence="4 5" key="1">
    <citation type="submission" date="2017-02" db="EMBL/GenBank/DDBJ databases">
        <authorList>
            <person name="Peterson S.W."/>
        </authorList>
    </citation>
    <scope>NUCLEOTIDE SEQUENCE [LARGE SCALE GENOMIC DNA]</scope>
    <source>
        <strain evidence="4 5">DSM 21481</strain>
    </source>
</reference>
<sequence>MFCRGQKAGRAASRCAKVVLMRLLVLGGSVFLSRAVAADAVARGHEVVAANRGRSGPVPDGVRHVTLDRADPFPEALATGRFDAVVDVSRTPSHVRRAVAALSDAHWVFVSTVNVYADDADPGGPGVGRLREPQPDDVDGAEGPEAYGAMKVACEELVRAGAATAAVVRPGLIVGPGDPSGRFAYWPARLARVPEGATDVLAPGDPDDPVQVIDVRDLAAWVVDLAARRTEGTYDAVGPLAPVGELLAAVARGVGAEPRWVWADDAALEAADVRPWSGERSLPLWLPRPEYAGMPAHDSAPAIAAGLDPRPVEDTARDTLAWLRATPDAVVTGLTGAEEAEVLADLHRAPEGADAGV</sequence>
<dbReference type="EMBL" id="FUZQ01000004">
    <property type="protein sequence ID" value="SKC67634.1"/>
    <property type="molecule type" value="Genomic_DNA"/>
</dbReference>
<feature type="domain" description="NAD-dependent epimerase/dehydratase" evidence="3">
    <location>
        <begin position="24"/>
        <end position="228"/>
    </location>
</feature>
<evidence type="ECO:0000259" key="3">
    <source>
        <dbReference type="Pfam" id="PF01370"/>
    </source>
</evidence>
<organism evidence="4 5">
    <name type="scientific">Krasilnikoviella flava</name>
    <dbReference type="NCBI Taxonomy" id="526729"/>
    <lineage>
        <taxon>Bacteria</taxon>
        <taxon>Bacillati</taxon>
        <taxon>Actinomycetota</taxon>
        <taxon>Actinomycetes</taxon>
        <taxon>Micrococcales</taxon>
        <taxon>Promicromonosporaceae</taxon>
        <taxon>Krasilnikoviella</taxon>
    </lineage>
</organism>
<dbReference type="InterPro" id="IPR036291">
    <property type="entry name" value="NAD(P)-bd_dom_sf"/>
</dbReference>
<feature type="chain" id="PRO_5010574687" evidence="2">
    <location>
        <begin position="38"/>
        <end position="357"/>
    </location>
</feature>
<keyword evidence="5" id="KW-1185">Reference proteome</keyword>
<protein>
    <submittedName>
        <fullName evidence="4">Nucleoside-diphosphate-sugar epimerase</fullName>
    </submittedName>
</protein>
<gene>
    <name evidence="4" type="ORF">SAMN04324258_2481</name>
</gene>
<dbReference type="SUPFAM" id="SSF51735">
    <property type="entry name" value="NAD(P)-binding Rossmann-fold domains"/>
    <property type="match status" value="1"/>
</dbReference>
<dbReference type="Proteomes" id="UP000189777">
    <property type="component" value="Unassembled WGS sequence"/>
</dbReference>
<dbReference type="AlphaFoldDB" id="A0A1T5KV05"/>
<dbReference type="InterPro" id="IPR001509">
    <property type="entry name" value="Epimerase_deHydtase"/>
</dbReference>
<accession>A0A1T5KV05</accession>
<proteinExistence type="predicted"/>
<name>A0A1T5KV05_9MICO</name>
<evidence type="ECO:0000313" key="4">
    <source>
        <dbReference type="EMBL" id="SKC67634.1"/>
    </source>
</evidence>
<dbReference type="Pfam" id="PF01370">
    <property type="entry name" value="Epimerase"/>
    <property type="match status" value="1"/>
</dbReference>
<evidence type="ECO:0000256" key="2">
    <source>
        <dbReference type="SAM" id="SignalP"/>
    </source>
</evidence>
<evidence type="ECO:0000256" key="1">
    <source>
        <dbReference type="SAM" id="MobiDB-lite"/>
    </source>
</evidence>
<keyword evidence="2" id="KW-0732">Signal</keyword>
<dbReference type="STRING" id="526729.SAMN04324258_2481"/>
<evidence type="ECO:0000313" key="5">
    <source>
        <dbReference type="Proteomes" id="UP000189777"/>
    </source>
</evidence>